<dbReference type="RefSeq" id="WP_159900020.1">
    <property type="nucleotide sequence ID" value="NZ_BAABFX010000015.1"/>
</dbReference>
<dbReference type="PANTHER" id="PTHR46517">
    <property type="entry name" value="FRUCTOSE-2,6-BISPHOSPHATASE TIGAR"/>
    <property type="match status" value="1"/>
</dbReference>
<dbReference type="CDD" id="cd07067">
    <property type="entry name" value="HP_PGM_like"/>
    <property type="match status" value="1"/>
</dbReference>
<dbReference type="PROSITE" id="PS00175">
    <property type="entry name" value="PG_MUTASE"/>
    <property type="match status" value="1"/>
</dbReference>
<keyword evidence="1" id="KW-0378">Hydrolase</keyword>
<evidence type="ECO:0000256" key="1">
    <source>
        <dbReference type="ARBA" id="ARBA00022801"/>
    </source>
</evidence>
<name>A0ABP8JGS5_9MICO</name>
<gene>
    <name evidence="2" type="ORF">GCM10023153_07820</name>
</gene>
<keyword evidence="3" id="KW-1185">Reference proteome</keyword>
<proteinExistence type="predicted"/>
<dbReference type="PANTHER" id="PTHR46517:SF1">
    <property type="entry name" value="FRUCTOSE-2,6-BISPHOSPHATASE TIGAR"/>
    <property type="match status" value="1"/>
</dbReference>
<dbReference type="EMBL" id="BAABFX010000015">
    <property type="protein sequence ID" value="GAA4390609.1"/>
    <property type="molecule type" value="Genomic_DNA"/>
</dbReference>
<dbReference type="Gene3D" id="3.40.50.1240">
    <property type="entry name" value="Phosphoglycerate mutase-like"/>
    <property type="match status" value="1"/>
</dbReference>
<dbReference type="InterPro" id="IPR001345">
    <property type="entry name" value="PG/BPGM_mutase_AS"/>
</dbReference>
<dbReference type="Proteomes" id="UP001500390">
    <property type="component" value="Unassembled WGS sequence"/>
</dbReference>
<dbReference type="InterPro" id="IPR051695">
    <property type="entry name" value="Phosphoglycerate_Mutase"/>
</dbReference>
<dbReference type="InterPro" id="IPR029033">
    <property type="entry name" value="His_PPase_superfam"/>
</dbReference>
<dbReference type="SMART" id="SM00855">
    <property type="entry name" value="PGAM"/>
    <property type="match status" value="1"/>
</dbReference>
<dbReference type="SUPFAM" id="SSF53254">
    <property type="entry name" value="Phosphoglycerate mutase-like"/>
    <property type="match status" value="1"/>
</dbReference>
<evidence type="ECO:0000313" key="3">
    <source>
        <dbReference type="Proteomes" id="UP001500390"/>
    </source>
</evidence>
<organism evidence="2 3">
    <name type="scientific">Ornithinibacter aureus</name>
    <dbReference type="NCBI Taxonomy" id="622664"/>
    <lineage>
        <taxon>Bacteria</taxon>
        <taxon>Bacillati</taxon>
        <taxon>Actinomycetota</taxon>
        <taxon>Actinomycetes</taxon>
        <taxon>Micrococcales</taxon>
        <taxon>Intrasporangiaceae</taxon>
        <taxon>Ornithinibacter</taxon>
    </lineage>
</organism>
<protein>
    <submittedName>
        <fullName evidence="2">Histidine phosphatase family protein</fullName>
    </submittedName>
</protein>
<reference evidence="3" key="1">
    <citation type="journal article" date="2019" name="Int. J. Syst. Evol. Microbiol.">
        <title>The Global Catalogue of Microorganisms (GCM) 10K type strain sequencing project: providing services to taxonomists for standard genome sequencing and annotation.</title>
        <authorList>
            <consortium name="The Broad Institute Genomics Platform"/>
            <consortium name="The Broad Institute Genome Sequencing Center for Infectious Disease"/>
            <person name="Wu L."/>
            <person name="Ma J."/>
        </authorList>
    </citation>
    <scope>NUCLEOTIDE SEQUENCE [LARGE SCALE GENOMIC DNA]</scope>
    <source>
        <strain evidence="3">JCM 17738</strain>
    </source>
</reference>
<comment type="caution">
    <text evidence="2">The sequence shown here is derived from an EMBL/GenBank/DDBJ whole genome shotgun (WGS) entry which is preliminary data.</text>
</comment>
<evidence type="ECO:0000313" key="2">
    <source>
        <dbReference type="EMBL" id="GAA4390609.1"/>
    </source>
</evidence>
<dbReference type="InterPro" id="IPR013078">
    <property type="entry name" value="His_Pase_superF_clade-1"/>
</dbReference>
<accession>A0ABP8JGS5</accession>
<sequence length="221" mass="23174">MSPAPARGGRRRLIVLRHGETGHNAAGIWQGQLDVPLSDVGVAQADAAGPAVAALSPSRIVTSDLSRARRTAQSVGRATGIRVEVDARFREIHAGAWQGLTAQEVAQGWPELRAAALRGEDVRRGDDGETMGDVLARVGEALDELLSDLPAGECAVVSTHGAAARAVASWVLDLDLAVAWRLLGGLGNCHWGELREGRHGWMLHTWNASSGVPSQAGSSPP</sequence>
<dbReference type="Pfam" id="PF00300">
    <property type="entry name" value="His_Phos_1"/>
    <property type="match status" value="1"/>
</dbReference>